<protein>
    <submittedName>
        <fullName evidence="3">Uncharacterized protein</fullName>
    </submittedName>
</protein>
<sequence>DMRDDQQAISLEQVMLPIMQQFREIETCIECSAYKLIQILCHYLQQPEADDYLQVSEVFYYGQKTVLHPTAPLFDQEAQTLRPRCVRALKRIFILCDHDRDGALNDFG</sequence>
<dbReference type="EMBL" id="OOIL02006670">
    <property type="protein sequence ID" value="VFQ99645.1"/>
    <property type="molecule type" value="Genomic_DNA"/>
</dbReference>
<evidence type="ECO:0000313" key="3">
    <source>
        <dbReference type="EMBL" id="VFQ99645.1"/>
    </source>
</evidence>
<proteinExistence type="predicted"/>
<dbReference type="GO" id="GO:0046872">
    <property type="term" value="F:metal ion binding"/>
    <property type="evidence" value="ECO:0007669"/>
    <property type="project" value="UniProtKB-KW"/>
</dbReference>
<dbReference type="AlphaFoldDB" id="A0A484NE26"/>
<reference evidence="3 4" key="1">
    <citation type="submission" date="2018-04" db="EMBL/GenBank/DDBJ databases">
        <authorList>
            <person name="Vogel A."/>
        </authorList>
    </citation>
    <scope>NUCLEOTIDE SEQUENCE [LARGE SCALE GENOMIC DNA]</scope>
</reference>
<name>A0A484NE26_9ASTE</name>
<accession>A0A484NE26</accession>
<feature type="non-terminal residue" evidence="3">
    <location>
        <position position="1"/>
    </location>
</feature>
<dbReference type="InterPro" id="IPR052266">
    <property type="entry name" value="Miro-EF-hand_domain"/>
</dbReference>
<keyword evidence="2" id="KW-0677">Repeat</keyword>
<dbReference type="OrthoDB" id="10020961at2759"/>
<gene>
    <name evidence="3" type="ORF">CCAM_LOCUS41421</name>
</gene>
<organism evidence="3 4">
    <name type="scientific">Cuscuta campestris</name>
    <dbReference type="NCBI Taxonomy" id="132261"/>
    <lineage>
        <taxon>Eukaryota</taxon>
        <taxon>Viridiplantae</taxon>
        <taxon>Streptophyta</taxon>
        <taxon>Embryophyta</taxon>
        <taxon>Tracheophyta</taxon>
        <taxon>Spermatophyta</taxon>
        <taxon>Magnoliopsida</taxon>
        <taxon>eudicotyledons</taxon>
        <taxon>Gunneridae</taxon>
        <taxon>Pentapetalae</taxon>
        <taxon>asterids</taxon>
        <taxon>lamiids</taxon>
        <taxon>Solanales</taxon>
        <taxon>Convolvulaceae</taxon>
        <taxon>Cuscuteae</taxon>
        <taxon>Cuscuta</taxon>
        <taxon>Cuscuta subgen. Grammica</taxon>
        <taxon>Cuscuta sect. Cleistogrammica</taxon>
    </lineage>
</organism>
<evidence type="ECO:0000256" key="1">
    <source>
        <dbReference type="ARBA" id="ARBA00022723"/>
    </source>
</evidence>
<keyword evidence="4" id="KW-1185">Reference proteome</keyword>
<dbReference type="PANTHER" id="PTHR46819:SF1">
    <property type="entry name" value="EF-HAND CALCIUM-BINDING DOMAIN-CONTAINING PROTEIN 7"/>
    <property type="match status" value="1"/>
</dbReference>
<dbReference type="Gene3D" id="1.10.238.10">
    <property type="entry name" value="EF-hand"/>
    <property type="match status" value="1"/>
</dbReference>
<dbReference type="Proteomes" id="UP000595140">
    <property type="component" value="Unassembled WGS sequence"/>
</dbReference>
<evidence type="ECO:0000313" key="4">
    <source>
        <dbReference type="Proteomes" id="UP000595140"/>
    </source>
</evidence>
<keyword evidence="1" id="KW-0479">Metal-binding</keyword>
<evidence type="ECO:0000256" key="2">
    <source>
        <dbReference type="ARBA" id="ARBA00022737"/>
    </source>
</evidence>
<dbReference type="PANTHER" id="PTHR46819">
    <property type="entry name" value="EF-HAND CALCIUM-BINDING DOMAIN-CONTAINING PROTEIN 7"/>
    <property type="match status" value="1"/>
</dbReference>